<keyword evidence="6 7" id="KW-0627">Porphyrin biosynthesis</keyword>
<keyword evidence="9" id="KW-1185">Reference proteome</keyword>
<evidence type="ECO:0000256" key="1">
    <source>
        <dbReference type="ARBA" id="ARBA00001933"/>
    </source>
</evidence>
<dbReference type="EC" id="5.4.3.8" evidence="7"/>
<evidence type="ECO:0000256" key="2">
    <source>
        <dbReference type="ARBA" id="ARBA00004819"/>
    </source>
</evidence>
<dbReference type="PANTHER" id="PTHR43713:SF3">
    <property type="entry name" value="GLUTAMATE-1-SEMIALDEHYDE 2,1-AMINOMUTASE 1, CHLOROPLASTIC-RELATED"/>
    <property type="match status" value="1"/>
</dbReference>
<evidence type="ECO:0000256" key="4">
    <source>
        <dbReference type="ARBA" id="ARBA00022898"/>
    </source>
</evidence>
<dbReference type="InterPro" id="IPR015422">
    <property type="entry name" value="PyrdxlP-dep_Trfase_small"/>
</dbReference>
<dbReference type="RefSeq" id="WP_076713189.1">
    <property type="nucleotide sequence ID" value="NZ_MOEN01000021.1"/>
</dbReference>
<dbReference type="PANTHER" id="PTHR43713">
    <property type="entry name" value="GLUTAMATE-1-SEMIALDEHYDE 2,1-AMINOMUTASE"/>
    <property type="match status" value="1"/>
</dbReference>
<dbReference type="CDD" id="cd00610">
    <property type="entry name" value="OAT_like"/>
    <property type="match status" value="1"/>
</dbReference>
<dbReference type="UniPathway" id="UPA00251">
    <property type="reaction ID" value="UER00317"/>
</dbReference>
<dbReference type="GO" id="GO:0008483">
    <property type="term" value="F:transaminase activity"/>
    <property type="evidence" value="ECO:0007669"/>
    <property type="project" value="InterPro"/>
</dbReference>
<feature type="modified residue" description="N6-(pyridoxal phosphate)lysine" evidence="7">
    <location>
        <position position="267"/>
    </location>
</feature>
<comment type="catalytic activity">
    <reaction evidence="7">
        <text>(S)-4-amino-5-oxopentanoate = 5-aminolevulinate</text>
        <dbReference type="Rhea" id="RHEA:14265"/>
        <dbReference type="ChEBI" id="CHEBI:57501"/>
        <dbReference type="ChEBI" id="CHEBI:356416"/>
        <dbReference type="EC" id="5.4.3.8"/>
    </reaction>
</comment>
<dbReference type="NCBIfam" id="TIGR00713">
    <property type="entry name" value="hemL"/>
    <property type="match status" value="1"/>
</dbReference>
<dbReference type="OrthoDB" id="9807885at2"/>
<dbReference type="InterPro" id="IPR005814">
    <property type="entry name" value="Aminotrans_3"/>
</dbReference>
<name>A0A1R1MKF4_9BACT</name>
<comment type="subcellular location">
    <subcellularLocation>
        <location evidence="7">Cytoplasm</location>
    </subcellularLocation>
</comment>
<dbReference type="GO" id="GO:0042286">
    <property type="term" value="F:glutamate-1-semialdehyde 2,1-aminomutase activity"/>
    <property type="evidence" value="ECO:0007669"/>
    <property type="project" value="UniProtKB-UniRule"/>
</dbReference>
<evidence type="ECO:0000256" key="3">
    <source>
        <dbReference type="ARBA" id="ARBA00008981"/>
    </source>
</evidence>
<dbReference type="InterPro" id="IPR004639">
    <property type="entry name" value="4pyrrol_synth_GluAld_NH2Trfase"/>
</dbReference>
<dbReference type="Pfam" id="PF00202">
    <property type="entry name" value="Aminotran_3"/>
    <property type="match status" value="1"/>
</dbReference>
<sequence length="433" mass="46712">MGVEKSMRLFEEAKKYIPGGVNSPVRAFKSVGDVPRFIERAKGSHIWDVDGNEYIDYVCSWGPMILGHAHDEVIAAIKEQAEKGTSYGAPTELEVKLAKMIVEMVPSVEKVRMVNSGTEATMSAIRLARGYTKRDKVVKFEGCYHGHVDSLLVKAGSGLATFGVPTSPGIPEDFAKHTITVPYNNVDALKKVIDEAGDDIACVIMEPVMANAGLILPESGFLEKVREITAEKGILLIFDEVITGFRLAPGGAQEYFGITPDLSCFGKIIGGGLPVGAFGGKAEIMDYLAPEGPVYQAGTLSGNPLAMVAGIKTLEILKRPGVYEALREKGKKFAEGIKAAAEKAGVADKLCFKNLESISCVFFTSEMVKDYASAATSNTEAYAAYFREMLKRGVYLAPSQFEVAFVSTAHTDDDIERTIAAAEEAFTFAKDLL</sequence>
<dbReference type="Gene3D" id="3.40.640.10">
    <property type="entry name" value="Type I PLP-dependent aspartate aminotransferase-like (Major domain)"/>
    <property type="match status" value="1"/>
</dbReference>
<dbReference type="Proteomes" id="UP000187408">
    <property type="component" value="Unassembled WGS sequence"/>
</dbReference>
<comment type="cofactor">
    <cofactor evidence="1 7">
        <name>pyridoxal 5'-phosphate</name>
        <dbReference type="ChEBI" id="CHEBI:597326"/>
    </cofactor>
</comment>
<dbReference type="InterPro" id="IPR015424">
    <property type="entry name" value="PyrdxlP-dep_Trfase"/>
</dbReference>
<dbReference type="AlphaFoldDB" id="A0A1R1MKF4"/>
<comment type="pathway">
    <text evidence="2">Porphyrin-containing compound metabolism; protoporphyrin-IX biosynthesis; 5-aminolevulinate from L-glutamyl-tRNA(Glu): step 2/2.</text>
</comment>
<keyword evidence="7" id="KW-0963">Cytoplasm</keyword>
<dbReference type="InterPro" id="IPR049704">
    <property type="entry name" value="Aminotrans_3_PPA_site"/>
</dbReference>
<reference evidence="8 9" key="1">
    <citation type="submission" date="2016-10" db="EMBL/GenBank/DDBJ databases">
        <title>Genome sequence of a sulfur-reducing bacterium Desulfurobacterium indicum K6013.</title>
        <authorList>
            <person name="Cao J."/>
            <person name="Shao Z."/>
            <person name="Alain K."/>
            <person name="Jebbar M."/>
        </authorList>
    </citation>
    <scope>NUCLEOTIDE SEQUENCE [LARGE SCALE GENOMIC DNA]</scope>
    <source>
        <strain evidence="8 9">K6013</strain>
    </source>
</reference>
<keyword evidence="5 7" id="KW-0413">Isomerase</keyword>
<dbReference type="GO" id="GO:0006782">
    <property type="term" value="P:protoporphyrinogen IX biosynthetic process"/>
    <property type="evidence" value="ECO:0007669"/>
    <property type="project" value="UniProtKB-UniRule"/>
</dbReference>
<evidence type="ECO:0000256" key="5">
    <source>
        <dbReference type="ARBA" id="ARBA00023235"/>
    </source>
</evidence>
<organism evidence="8 9">
    <name type="scientific">Desulfurobacterium indicum</name>
    <dbReference type="NCBI Taxonomy" id="1914305"/>
    <lineage>
        <taxon>Bacteria</taxon>
        <taxon>Pseudomonadati</taxon>
        <taxon>Aquificota</taxon>
        <taxon>Aquificia</taxon>
        <taxon>Desulfurobacteriales</taxon>
        <taxon>Desulfurobacteriaceae</taxon>
        <taxon>Desulfurobacterium</taxon>
    </lineage>
</organism>
<dbReference type="HAMAP" id="MF_00375">
    <property type="entry name" value="HemL_aminotrans_3"/>
    <property type="match status" value="1"/>
</dbReference>
<gene>
    <name evidence="7" type="primary">hemL</name>
    <name evidence="8" type="ORF">BLW93_05940</name>
</gene>
<dbReference type="PROSITE" id="PS00600">
    <property type="entry name" value="AA_TRANSFER_CLASS_3"/>
    <property type="match status" value="1"/>
</dbReference>
<accession>A0A1R1MKF4</accession>
<evidence type="ECO:0000313" key="8">
    <source>
        <dbReference type="EMBL" id="OMH40292.1"/>
    </source>
</evidence>
<protein>
    <recommendedName>
        <fullName evidence="7">Glutamate-1-semialdehyde 2,1-aminomutase</fullName>
        <shortName evidence="7">GSA</shortName>
        <ecNumber evidence="7">5.4.3.8</ecNumber>
    </recommendedName>
    <alternativeName>
        <fullName evidence="7">Glutamate-1-semialdehyde aminotransferase</fullName>
        <shortName evidence="7">GSA-AT</shortName>
    </alternativeName>
</protein>
<comment type="caution">
    <text evidence="8">The sequence shown here is derived from an EMBL/GenBank/DDBJ whole genome shotgun (WGS) entry which is preliminary data.</text>
</comment>
<dbReference type="EMBL" id="MOEN01000021">
    <property type="protein sequence ID" value="OMH40292.1"/>
    <property type="molecule type" value="Genomic_DNA"/>
</dbReference>
<evidence type="ECO:0000313" key="9">
    <source>
        <dbReference type="Proteomes" id="UP000187408"/>
    </source>
</evidence>
<dbReference type="FunFam" id="3.40.640.10:FF:000021">
    <property type="entry name" value="Glutamate-1-semialdehyde 2,1-aminomutase"/>
    <property type="match status" value="1"/>
</dbReference>
<dbReference type="GO" id="GO:0005737">
    <property type="term" value="C:cytoplasm"/>
    <property type="evidence" value="ECO:0007669"/>
    <property type="project" value="UniProtKB-SubCell"/>
</dbReference>
<evidence type="ECO:0000256" key="7">
    <source>
        <dbReference type="HAMAP-Rule" id="MF_00375"/>
    </source>
</evidence>
<comment type="similarity">
    <text evidence="3 7">Belongs to the class-III pyridoxal-phosphate-dependent aminotransferase family. HemL subfamily.</text>
</comment>
<dbReference type="NCBIfam" id="NF000818">
    <property type="entry name" value="PRK00062.1"/>
    <property type="match status" value="1"/>
</dbReference>
<dbReference type="STRING" id="1914305.BLW93_05940"/>
<proteinExistence type="inferred from homology"/>
<dbReference type="InterPro" id="IPR015421">
    <property type="entry name" value="PyrdxlP-dep_Trfase_major"/>
</dbReference>
<dbReference type="Gene3D" id="3.90.1150.10">
    <property type="entry name" value="Aspartate Aminotransferase, domain 1"/>
    <property type="match status" value="1"/>
</dbReference>
<dbReference type="SUPFAM" id="SSF53383">
    <property type="entry name" value="PLP-dependent transferases"/>
    <property type="match status" value="1"/>
</dbReference>
<dbReference type="GO" id="GO:0030170">
    <property type="term" value="F:pyridoxal phosphate binding"/>
    <property type="evidence" value="ECO:0007669"/>
    <property type="project" value="InterPro"/>
</dbReference>
<keyword evidence="4 7" id="KW-0663">Pyridoxal phosphate</keyword>
<comment type="subunit">
    <text evidence="7">Homodimer.</text>
</comment>
<evidence type="ECO:0000256" key="6">
    <source>
        <dbReference type="ARBA" id="ARBA00023244"/>
    </source>
</evidence>